<evidence type="ECO:0000313" key="2">
    <source>
        <dbReference type="Proteomes" id="UP001431775"/>
    </source>
</evidence>
<dbReference type="SUPFAM" id="SSF49899">
    <property type="entry name" value="Concanavalin A-like lectins/glucanases"/>
    <property type="match status" value="1"/>
</dbReference>
<dbReference type="EMBL" id="JASBAN010000001">
    <property type="protein sequence ID" value="MDI2113094.1"/>
    <property type="molecule type" value="Genomic_DNA"/>
</dbReference>
<keyword evidence="2" id="KW-1185">Reference proteome</keyword>
<dbReference type="Pfam" id="PF23148">
    <property type="entry name" value="Gp77"/>
    <property type="match status" value="1"/>
</dbReference>
<comment type="caution">
    <text evidence="1">The sequence shown here is derived from an EMBL/GenBank/DDBJ whole genome shotgun (WGS) entry which is preliminary data.</text>
</comment>
<evidence type="ECO:0000313" key="1">
    <source>
        <dbReference type="EMBL" id="MDI2113094.1"/>
    </source>
</evidence>
<sequence>MVHFPENALSCSSETTTDTKNDNVIYQKNRDILTLPAGCLATTVLRLSCKGIQEKKHYSFDLKNRMLNGDEIVRVEMYPNNDTVTNEKVSYDKQTFTILISGGEMIADVGINFVIKTLEGEDLEFICILPIRPEGILEAGSNYNVIMGAQGPAGKASYTLSIGTVTTLEPDQQATAEIIQGENGANTLNLALVKGDQGKTGEAGKDGASYVNDGTVDLNVQSLILGNVNSVPFEDVKDGAIMFNPSTQQLVIKKNKQWIPLNMNNFTLQTSYKNNSGTTPVNFAPDQITLSKDGVSGNDGVTAGYLQFTGSSVATPTLLEVRTSFKLTTTTDMDYYIAGYNGNINIRVNPNKKTIAVYSNNTTKAYEVDYTNLGLNLTDNNFHVLSLCLNAGYRGFMSFAIDGVFFNRNYPPANFYFSDLRIRGTENMIVPANELTVKDIALSSQLPTRVNKTAVQSSFASYDGWYVCINNNVTNQQLTNGLLLKPNSLLDSFKSICPYYLNNSIVANQSLFNEEGLYSGIMSLHSTMDIPIFTMELAFKFKSEYNIPKLRRTIVGNINNMYSIGLTANSINRLTIKYHTAPDAEFTLVDALTLDEWHILAVSSNNNLMHVFVDGKLVHVRNFATNFQNLYFRALDWNQYIVDPNCLSIKHLSLLIGTAKYYKDYDVTQTPDTPTDYNLNGFFYPLVDGRLANENATSPLVNVILDENSSFKAKTVPYNEAMTTFPSLPFASYGTNNPPSVFDTKGANIYITSISGNALKETV</sequence>
<gene>
    <name evidence="1" type="ORF">QJV33_07335</name>
</gene>
<dbReference type="Gene3D" id="2.60.120.200">
    <property type="match status" value="1"/>
</dbReference>
<accession>A0ABT6Q864</accession>
<protein>
    <submittedName>
        <fullName evidence="1">Uncharacterized protein</fullName>
    </submittedName>
</protein>
<dbReference type="InterPro" id="IPR013320">
    <property type="entry name" value="ConA-like_dom_sf"/>
</dbReference>
<proteinExistence type="predicted"/>
<dbReference type="InterPro" id="IPR056928">
    <property type="entry name" value="Gp77-like"/>
</dbReference>
<dbReference type="RefSeq" id="WP_281462714.1">
    <property type="nucleotide sequence ID" value="NZ_JASBAN010000001.1"/>
</dbReference>
<name>A0ABT6Q864_9PROT</name>
<dbReference type="Proteomes" id="UP001431775">
    <property type="component" value="Unassembled WGS sequence"/>
</dbReference>
<organism evidence="1 2">
    <name type="scientific">Commensalibacter nepenthis</name>
    <dbReference type="NCBI Taxonomy" id="3043872"/>
    <lineage>
        <taxon>Bacteria</taxon>
        <taxon>Pseudomonadati</taxon>
        <taxon>Pseudomonadota</taxon>
        <taxon>Alphaproteobacteria</taxon>
        <taxon>Acetobacterales</taxon>
        <taxon>Acetobacteraceae</taxon>
    </lineage>
</organism>
<reference evidence="1" key="1">
    <citation type="submission" date="2023-05" db="EMBL/GenBank/DDBJ databases">
        <title>Whole genome sequence of Commensalibacter sp.</title>
        <authorList>
            <person name="Charoenyingcharoen P."/>
            <person name="Yukphan P."/>
        </authorList>
    </citation>
    <scope>NUCLEOTIDE SEQUENCE</scope>
    <source>
        <strain evidence="1">TBRC 10068</strain>
    </source>
</reference>